<sequence>MAVLPKKLVPLAVGGVVTVGLVIGGGAWWMNKQKFEATDNAFIQADKVTVAPQVDGYVAEVLVADNQHVQAGQVLVRLDTAPLKAALAKAEANAAALDAAVRAVDDKARLEQALIAQKAAGVASAHAESQLAQAELARYGVLAGQGWVSPQRAQSARAAASQAAASVDQAKATLEAERRSAESLGSARDQTVAQANAARAAVEQARIDLDRAEIKAPASGVVGARAVRTGQYVRPGSSLMTVVPLGQAYVVANFKETQVARLRIGQPVTIKADAFGKQEIKGKIDSFAPATGSEFALIPVENAVGNFTKIAQRLPVKIAVDPSSPLAGALRPGLSVAVKVDVTADTGPSFAEAAPSAEYARRGVAR</sequence>
<dbReference type="Gene3D" id="1.10.287.470">
    <property type="entry name" value="Helix hairpin bin"/>
    <property type="match status" value="1"/>
</dbReference>
<dbReference type="GO" id="GO:0055085">
    <property type="term" value="P:transmembrane transport"/>
    <property type="evidence" value="ECO:0007669"/>
    <property type="project" value="InterPro"/>
</dbReference>
<feature type="domain" description="Multidrug resistance protein MdtA-like barrel-sandwich hybrid" evidence="3">
    <location>
        <begin position="47"/>
        <end position="243"/>
    </location>
</feature>
<dbReference type="Pfam" id="PF25917">
    <property type="entry name" value="BSH_RND"/>
    <property type="match status" value="1"/>
</dbReference>
<gene>
    <name evidence="4" type="ORF">GGQ61_003493</name>
</gene>
<dbReference type="InterPro" id="IPR050739">
    <property type="entry name" value="MFP"/>
</dbReference>
<keyword evidence="1" id="KW-0472">Membrane</keyword>
<feature type="transmembrane region" description="Helical" evidence="1">
    <location>
        <begin position="12"/>
        <end position="30"/>
    </location>
</feature>
<evidence type="ECO:0000313" key="4">
    <source>
        <dbReference type="EMBL" id="MBB3892757.1"/>
    </source>
</evidence>
<organism evidence="4 5">
    <name type="scientific">Phenylobacterium haematophilum</name>
    <dbReference type="NCBI Taxonomy" id="98513"/>
    <lineage>
        <taxon>Bacteria</taxon>
        <taxon>Pseudomonadati</taxon>
        <taxon>Pseudomonadota</taxon>
        <taxon>Alphaproteobacteria</taxon>
        <taxon>Caulobacterales</taxon>
        <taxon>Caulobacteraceae</taxon>
        <taxon>Phenylobacterium</taxon>
    </lineage>
</organism>
<proteinExistence type="predicted"/>
<reference evidence="4 5" key="1">
    <citation type="submission" date="2020-08" db="EMBL/GenBank/DDBJ databases">
        <title>Genomic Encyclopedia of Type Strains, Phase IV (KMG-IV): sequencing the most valuable type-strain genomes for metagenomic binning, comparative biology and taxonomic classification.</title>
        <authorList>
            <person name="Goeker M."/>
        </authorList>
    </citation>
    <scope>NUCLEOTIDE SEQUENCE [LARGE SCALE GENOMIC DNA]</scope>
    <source>
        <strain evidence="4 5">DSM 21793</strain>
    </source>
</reference>
<keyword evidence="1" id="KW-1133">Transmembrane helix</keyword>
<dbReference type="PANTHER" id="PTHR30386">
    <property type="entry name" value="MEMBRANE FUSION SUBUNIT OF EMRAB-TOLC MULTIDRUG EFFLUX PUMP"/>
    <property type="match status" value="1"/>
</dbReference>
<evidence type="ECO:0000259" key="2">
    <source>
        <dbReference type="Pfam" id="PF25876"/>
    </source>
</evidence>
<accession>A0A840A6C5</accession>
<name>A0A840A6C5_9CAUL</name>
<keyword evidence="5" id="KW-1185">Reference proteome</keyword>
<dbReference type="Proteomes" id="UP000530564">
    <property type="component" value="Unassembled WGS sequence"/>
</dbReference>
<dbReference type="PRINTS" id="PR01490">
    <property type="entry name" value="RTXTOXIND"/>
</dbReference>
<dbReference type="Gene3D" id="2.40.50.100">
    <property type="match status" value="1"/>
</dbReference>
<keyword evidence="1" id="KW-0812">Transmembrane</keyword>
<feature type="domain" description="Multidrug resistance protein MdtA-like alpha-helical hairpin" evidence="2">
    <location>
        <begin position="117"/>
        <end position="175"/>
    </location>
</feature>
<evidence type="ECO:0000256" key="1">
    <source>
        <dbReference type="SAM" id="Phobius"/>
    </source>
</evidence>
<evidence type="ECO:0000313" key="5">
    <source>
        <dbReference type="Proteomes" id="UP000530564"/>
    </source>
</evidence>
<dbReference type="InterPro" id="IPR058624">
    <property type="entry name" value="MdtA-like_HH"/>
</dbReference>
<dbReference type="Pfam" id="PF25876">
    <property type="entry name" value="HH_MFP_RND"/>
    <property type="match status" value="1"/>
</dbReference>
<dbReference type="PANTHER" id="PTHR30386:SF24">
    <property type="entry name" value="MULTIDRUG RESISTANCE EFFLUX PUMP"/>
    <property type="match status" value="1"/>
</dbReference>
<protein>
    <submittedName>
        <fullName evidence="4">Membrane fusion protein (Multidrug efflux system)</fullName>
    </submittedName>
</protein>
<evidence type="ECO:0000259" key="3">
    <source>
        <dbReference type="Pfam" id="PF25917"/>
    </source>
</evidence>
<comment type="caution">
    <text evidence="4">The sequence shown here is derived from an EMBL/GenBank/DDBJ whole genome shotgun (WGS) entry which is preliminary data.</text>
</comment>
<dbReference type="AlphaFoldDB" id="A0A840A6C5"/>
<dbReference type="Gene3D" id="2.40.30.170">
    <property type="match status" value="1"/>
</dbReference>
<dbReference type="SUPFAM" id="SSF111369">
    <property type="entry name" value="HlyD-like secretion proteins"/>
    <property type="match status" value="2"/>
</dbReference>
<dbReference type="RefSeq" id="WP_183775548.1">
    <property type="nucleotide sequence ID" value="NZ_JACIDK010000005.1"/>
</dbReference>
<dbReference type="InterPro" id="IPR058625">
    <property type="entry name" value="MdtA-like_BSH"/>
</dbReference>
<dbReference type="EMBL" id="JACIDK010000005">
    <property type="protein sequence ID" value="MBB3892757.1"/>
    <property type="molecule type" value="Genomic_DNA"/>
</dbReference>